<evidence type="ECO:0000256" key="1">
    <source>
        <dbReference type="SAM" id="MobiDB-lite"/>
    </source>
</evidence>
<evidence type="ECO:0000313" key="4">
    <source>
        <dbReference type="Proteomes" id="UP000027920"/>
    </source>
</evidence>
<accession>A0A072PSD8</accession>
<dbReference type="VEuPathDB" id="FungiDB:A1O9_00999"/>
<gene>
    <name evidence="3" type="ORF">A1O9_00999</name>
</gene>
<dbReference type="OrthoDB" id="4757095at2759"/>
<feature type="compositionally biased region" description="Low complexity" evidence="1">
    <location>
        <begin position="28"/>
        <end position="39"/>
    </location>
</feature>
<comment type="caution">
    <text evidence="3">The sequence shown here is derived from an EMBL/GenBank/DDBJ whole genome shotgun (WGS) entry which is preliminary data.</text>
</comment>
<dbReference type="GeneID" id="25275948"/>
<reference evidence="3 4" key="1">
    <citation type="submission" date="2013-03" db="EMBL/GenBank/DDBJ databases">
        <title>The Genome Sequence of Exophiala aquamarina CBS 119918.</title>
        <authorList>
            <consortium name="The Broad Institute Genomics Platform"/>
            <person name="Cuomo C."/>
            <person name="de Hoog S."/>
            <person name="Gorbushina A."/>
            <person name="Walker B."/>
            <person name="Young S.K."/>
            <person name="Zeng Q."/>
            <person name="Gargeya S."/>
            <person name="Fitzgerald M."/>
            <person name="Haas B."/>
            <person name="Abouelleil A."/>
            <person name="Allen A.W."/>
            <person name="Alvarado L."/>
            <person name="Arachchi H.M."/>
            <person name="Berlin A.M."/>
            <person name="Chapman S.B."/>
            <person name="Gainer-Dewar J."/>
            <person name="Goldberg J."/>
            <person name="Griggs A."/>
            <person name="Gujja S."/>
            <person name="Hansen M."/>
            <person name="Howarth C."/>
            <person name="Imamovic A."/>
            <person name="Ireland A."/>
            <person name="Larimer J."/>
            <person name="McCowan C."/>
            <person name="Murphy C."/>
            <person name="Pearson M."/>
            <person name="Poon T.W."/>
            <person name="Priest M."/>
            <person name="Roberts A."/>
            <person name="Saif S."/>
            <person name="Shea T."/>
            <person name="Sisk P."/>
            <person name="Sykes S."/>
            <person name="Wortman J."/>
            <person name="Nusbaum C."/>
            <person name="Birren B."/>
        </authorList>
    </citation>
    <scope>NUCLEOTIDE SEQUENCE [LARGE SCALE GENOMIC DNA]</scope>
    <source>
        <strain evidence="3 4">CBS 119918</strain>
    </source>
</reference>
<organism evidence="3 4">
    <name type="scientific">Exophiala aquamarina CBS 119918</name>
    <dbReference type="NCBI Taxonomy" id="1182545"/>
    <lineage>
        <taxon>Eukaryota</taxon>
        <taxon>Fungi</taxon>
        <taxon>Dikarya</taxon>
        <taxon>Ascomycota</taxon>
        <taxon>Pezizomycotina</taxon>
        <taxon>Eurotiomycetes</taxon>
        <taxon>Chaetothyriomycetidae</taxon>
        <taxon>Chaetothyriales</taxon>
        <taxon>Herpotrichiellaceae</taxon>
        <taxon>Exophiala</taxon>
    </lineage>
</organism>
<dbReference type="InterPro" id="IPR056632">
    <property type="entry name" value="DUF7730"/>
</dbReference>
<dbReference type="Pfam" id="PF24864">
    <property type="entry name" value="DUF7730"/>
    <property type="match status" value="1"/>
</dbReference>
<proteinExistence type="predicted"/>
<protein>
    <recommendedName>
        <fullName evidence="2">DUF7730 domain-containing protein</fullName>
    </recommendedName>
</protein>
<evidence type="ECO:0000313" key="3">
    <source>
        <dbReference type="EMBL" id="KEF63024.1"/>
    </source>
</evidence>
<feature type="compositionally biased region" description="Basic residues" evidence="1">
    <location>
        <begin position="1"/>
        <end position="15"/>
    </location>
</feature>
<evidence type="ECO:0000259" key="2">
    <source>
        <dbReference type="Pfam" id="PF24864"/>
    </source>
</evidence>
<dbReference type="AlphaFoldDB" id="A0A072PSD8"/>
<feature type="region of interest" description="Disordered" evidence="1">
    <location>
        <begin position="1"/>
        <end position="46"/>
    </location>
</feature>
<dbReference type="EMBL" id="AMGV01000001">
    <property type="protein sequence ID" value="KEF63024.1"/>
    <property type="molecule type" value="Genomic_DNA"/>
</dbReference>
<dbReference type="STRING" id="1182545.A0A072PSD8"/>
<name>A0A072PSD8_9EURO</name>
<feature type="domain" description="DUF7730" evidence="2">
    <location>
        <begin position="58"/>
        <end position="218"/>
    </location>
</feature>
<dbReference type="Proteomes" id="UP000027920">
    <property type="component" value="Unassembled WGS sequence"/>
</dbReference>
<sequence>MAPPKRKPTTLHRNRQFPLRDVPFSKGSPPRSRTVSSSSLNPCPVQNPSKVPFKPFPFFDLPGEIRNRVYDLVVEDSRVLIQGNHPNKELARLHREESTSKHRRPRCHFSGKFSKHGAGVSLLYTCQRMNAEVVEFVYARTTFCFDNMNTIHKFLNTIPPAGAKSIEILEVDHKGYGEPRWTDDREWKLRHDEKWKQTLKLIRAKLLVLHTLKLNITVFDWPCRLEMDAQWAKPLVDFAGDGLNRVDVVFEHDRFSWEKVCETARQLERKMMNPAGLKKKVQEAKRQADLEKERTAFTQGKAMKVLSIVMPVDTGKRTPNVSLVKKVVKRKGLEQYAKAEPPIAYCLD</sequence>
<dbReference type="RefSeq" id="XP_013265614.1">
    <property type="nucleotide sequence ID" value="XM_013410160.1"/>
</dbReference>
<dbReference type="PANTHER" id="PTHR38790">
    <property type="entry name" value="2EXR DOMAIN-CONTAINING PROTEIN-RELATED"/>
    <property type="match status" value="1"/>
</dbReference>
<dbReference type="HOGENOM" id="CLU_794538_0_0_1"/>
<keyword evidence="4" id="KW-1185">Reference proteome</keyword>